<feature type="non-terminal residue" evidence="3">
    <location>
        <position position="1"/>
    </location>
</feature>
<dbReference type="GO" id="GO:0016874">
    <property type="term" value="F:ligase activity"/>
    <property type="evidence" value="ECO:0007669"/>
    <property type="project" value="UniProtKB-KW"/>
</dbReference>
<feature type="region of interest" description="Disordered" evidence="1">
    <location>
        <begin position="19"/>
        <end position="45"/>
    </location>
</feature>
<dbReference type="InterPro" id="IPR041565">
    <property type="entry name" value="Parkin_Znf-RING"/>
</dbReference>
<dbReference type="EMBL" id="VOAJ01001723">
    <property type="protein sequence ID" value="KAF0884360.1"/>
    <property type="molecule type" value="Genomic_DNA"/>
</dbReference>
<evidence type="ECO:0000313" key="4">
    <source>
        <dbReference type="Proteomes" id="UP000475037"/>
    </source>
</evidence>
<dbReference type="Proteomes" id="UP000475037">
    <property type="component" value="Unassembled WGS sequence"/>
</dbReference>
<evidence type="ECO:0000256" key="1">
    <source>
        <dbReference type="SAM" id="MobiDB-lite"/>
    </source>
</evidence>
<name>A0A6G1B901_CROCR</name>
<protein>
    <submittedName>
        <fullName evidence="3">PRKN ligase</fullName>
    </submittedName>
</protein>
<proteinExistence type="predicted"/>
<dbReference type="AlphaFoldDB" id="A0A6G1B901"/>
<evidence type="ECO:0000259" key="2">
    <source>
        <dbReference type="Pfam" id="PF17976"/>
    </source>
</evidence>
<feature type="domain" description="Parkin RING/Ubox like zinc-binding" evidence="2">
    <location>
        <begin position="85"/>
        <end position="118"/>
    </location>
</feature>
<reference evidence="3 4" key="1">
    <citation type="submission" date="2019-11" db="EMBL/GenBank/DDBJ databases">
        <authorList>
            <person name="Yang C."/>
            <person name="Li F."/>
        </authorList>
    </citation>
    <scope>NUCLEOTIDE SEQUENCE [LARGE SCALE GENOMIC DNA]</scope>
    <source>
        <strain evidence="3">KB4526</strain>
        <tissue evidence="3">Muscle</tissue>
    </source>
</reference>
<accession>A0A6G1B901</accession>
<keyword evidence="4" id="KW-1185">Reference proteome</keyword>
<comment type="caution">
    <text evidence="3">The sequence shown here is derived from an EMBL/GenBank/DDBJ whole genome shotgun (WGS) entry which is preliminary data.</text>
</comment>
<sequence length="118" mass="12939">SCDLDQQSIVHVVLRPCRKGQEREESDGAQNAAEGAGRQPESLTRVDLSRSVLPALSGGLAVILNNDREETLPTGRPAGRRPYNSFYVYCKGPCQRIQPGKLRVRCGTCRQTTLTLAQ</sequence>
<keyword evidence="3" id="KW-0436">Ligase</keyword>
<dbReference type="Pfam" id="PF17976">
    <property type="entry name" value="zf-RING_12"/>
    <property type="match status" value="1"/>
</dbReference>
<organism evidence="3 4">
    <name type="scientific">Crocuta crocuta</name>
    <name type="common">Spotted hyena</name>
    <dbReference type="NCBI Taxonomy" id="9678"/>
    <lineage>
        <taxon>Eukaryota</taxon>
        <taxon>Metazoa</taxon>
        <taxon>Chordata</taxon>
        <taxon>Craniata</taxon>
        <taxon>Vertebrata</taxon>
        <taxon>Euteleostomi</taxon>
        <taxon>Mammalia</taxon>
        <taxon>Eutheria</taxon>
        <taxon>Laurasiatheria</taxon>
        <taxon>Carnivora</taxon>
        <taxon>Feliformia</taxon>
        <taxon>Hyaenidae</taxon>
        <taxon>Crocuta</taxon>
    </lineage>
</organism>
<gene>
    <name evidence="3" type="primary">Prkn_1</name>
    <name evidence="3" type="ORF">FOF47_R21325</name>
</gene>
<feature type="non-terminal residue" evidence="3">
    <location>
        <position position="118"/>
    </location>
</feature>
<evidence type="ECO:0000313" key="3">
    <source>
        <dbReference type="EMBL" id="KAF0884360.1"/>
    </source>
</evidence>